<dbReference type="RefSeq" id="WP_138254382.1">
    <property type="nucleotide sequence ID" value="NZ_VAVZ01000081.1"/>
</dbReference>
<accession>A0A5R9B2R5</accession>
<gene>
    <name evidence="1" type="ORF">FEF26_15215</name>
</gene>
<reference evidence="1 2" key="1">
    <citation type="submission" date="2019-05" db="EMBL/GenBank/DDBJ databases">
        <title>Nesterenkonia sp. GY074 isolated from the Southern Atlantic Ocean.</title>
        <authorList>
            <person name="Zhang G."/>
        </authorList>
    </citation>
    <scope>NUCLEOTIDE SEQUENCE [LARGE SCALE GENOMIC DNA]</scope>
    <source>
        <strain evidence="1 2">GY074</strain>
    </source>
</reference>
<proteinExistence type="predicted"/>
<evidence type="ECO:0000313" key="2">
    <source>
        <dbReference type="Proteomes" id="UP000310458"/>
    </source>
</evidence>
<dbReference type="EMBL" id="VAVZ01000081">
    <property type="protein sequence ID" value="TLP90592.1"/>
    <property type="molecule type" value="Genomic_DNA"/>
</dbReference>
<comment type="caution">
    <text evidence="1">The sequence shown here is derived from an EMBL/GenBank/DDBJ whole genome shotgun (WGS) entry which is preliminary data.</text>
</comment>
<keyword evidence="2" id="KW-1185">Reference proteome</keyword>
<sequence length="379" mass="43119">MAHNEGAWVATERPHIILHLRGLLTQEPPGPFRHTEVNVWELIDFILDWDEAELILRHGNQITEANPLYYFLTYDPSADNPGWSSYEGVGHFTGWHVWAHPSGRVTASPIRADDENALHEQAVNTALAKTTDHREALCFLRQRFHSARGDSPHETAFRRFMTLVLLDLIFVRSGYLIPIPDHDAFDYRIMSIPEETPVADLELEIHYGDIDQVKRLHDHLLEWSSPEEPSNLAYRAETNETGVPMVRLLAQVPADQLGRRFAEMLVKKTGVSALWRQQGPTLRHDVQEERIPLPENAGNDLVAARIRTRWTAVKEILDRYGAHTPMSHKGQPPPFDAGPTTGRLDITLEDSEHRRDERLQALSAELGKIIGSTIRYPHG</sequence>
<evidence type="ECO:0000313" key="1">
    <source>
        <dbReference type="EMBL" id="TLP90592.1"/>
    </source>
</evidence>
<organism evidence="1 2">
    <name type="scientific">Nesterenkonia salmonea</name>
    <dbReference type="NCBI Taxonomy" id="1804987"/>
    <lineage>
        <taxon>Bacteria</taxon>
        <taxon>Bacillati</taxon>
        <taxon>Actinomycetota</taxon>
        <taxon>Actinomycetes</taxon>
        <taxon>Micrococcales</taxon>
        <taxon>Micrococcaceae</taxon>
        <taxon>Nesterenkonia</taxon>
    </lineage>
</organism>
<protein>
    <submittedName>
        <fullName evidence="1">Uncharacterized protein</fullName>
    </submittedName>
</protein>
<dbReference type="Proteomes" id="UP000310458">
    <property type="component" value="Unassembled WGS sequence"/>
</dbReference>
<dbReference type="AlphaFoldDB" id="A0A5R9B2R5"/>
<name>A0A5R9B2R5_9MICC</name>